<name>A0A9N9D5T2_9GLOM</name>
<protein>
    <submittedName>
        <fullName evidence="1">6036_t:CDS:1</fullName>
    </submittedName>
</protein>
<keyword evidence="2" id="KW-1185">Reference proteome</keyword>
<comment type="caution">
    <text evidence="1">The sequence shown here is derived from an EMBL/GenBank/DDBJ whole genome shotgun (WGS) entry which is preliminary data.</text>
</comment>
<reference evidence="1" key="1">
    <citation type="submission" date="2021-06" db="EMBL/GenBank/DDBJ databases">
        <authorList>
            <person name="Kallberg Y."/>
            <person name="Tangrot J."/>
            <person name="Rosling A."/>
        </authorList>
    </citation>
    <scope>NUCLEOTIDE SEQUENCE</scope>
    <source>
        <strain evidence="1">MT106</strain>
    </source>
</reference>
<proteinExistence type="predicted"/>
<dbReference type="AlphaFoldDB" id="A0A9N9D5T2"/>
<dbReference type="EMBL" id="CAJVPL010003232">
    <property type="protein sequence ID" value="CAG8628794.1"/>
    <property type="molecule type" value="Genomic_DNA"/>
</dbReference>
<organism evidence="1 2">
    <name type="scientific">Ambispora gerdemannii</name>
    <dbReference type="NCBI Taxonomy" id="144530"/>
    <lineage>
        <taxon>Eukaryota</taxon>
        <taxon>Fungi</taxon>
        <taxon>Fungi incertae sedis</taxon>
        <taxon>Mucoromycota</taxon>
        <taxon>Glomeromycotina</taxon>
        <taxon>Glomeromycetes</taxon>
        <taxon>Archaeosporales</taxon>
        <taxon>Ambisporaceae</taxon>
        <taxon>Ambispora</taxon>
    </lineage>
</organism>
<gene>
    <name evidence="1" type="ORF">AGERDE_LOCUS10426</name>
</gene>
<evidence type="ECO:0000313" key="2">
    <source>
        <dbReference type="Proteomes" id="UP000789831"/>
    </source>
</evidence>
<sequence length="59" mass="6757">MAVISDMNNEDPFGPNYDRKVCSQKVWTLYKNLSSSSQNNEQQTRLLLALKYFLGEGNV</sequence>
<dbReference type="Proteomes" id="UP000789831">
    <property type="component" value="Unassembled WGS sequence"/>
</dbReference>
<evidence type="ECO:0000313" key="1">
    <source>
        <dbReference type="EMBL" id="CAG8628794.1"/>
    </source>
</evidence>
<accession>A0A9N9D5T2</accession>